<dbReference type="NCBIfam" id="NF006077">
    <property type="entry name" value="PRK08223.1"/>
    <property type="match status" value="1"/>
</dbReference>
<dbReference type="InterPro" id="IPR035985">
    <property type="entry name" value="Ubiquitin-activating_enz"/>
</dbReference>
<dbReference type="AlphaFoldDB" id="A0A7J0BHN1"/>
<dbReference type="GO" id="GO:0061503">
    <property type="term" value="F:tRNA threonylcarbamoyladenosine dehydratase"/>
    <property type="evidence" value="ECO:0007669"/>
    <property type="project" value="TreeGrafter"/>
</dbReference>
<accession>A0A7J0BHN1</accession>
<dbReference type="Gene3D" id="3.40.109.10">
    <property type="entry name" value="NADH Oxidase"/>
    <property type="match status" value="1"/>
</dbReference>
<dbReference type="Gene3D" id="3.40.50.720">
    <property type="entry name" value="NAD(P)-binding Rossmann-like Domain"/>
    <property type="match status" value="1"/>
</dbReference>
<reference evidence="2 3" key="1">
    <citation type="submission" date="2020-05" db="EMBL/GenBank/DDBJ databases">
        <title>Draft genome sequence of Desulfovibrio sp. strain HN2T.</title>
        <authorList>
            <person name="Ueno A."/>
            <person name="Tamazawa S."/>
            <person name="Tamamura S."/>
            <person name="Murakami T."/>
            <person name="Kiyama T."/>
            <person name="Inomata H."/>
            <person name="Amano Y."/>
            <person name="Miyakawa K."/>
            <person name="Tamaki H."/>
            <person name="Naganuma T."/>
            <person name="Kaneko K."/>
        </authorList>
    </citation>
    <scope>NUCLEOTIDE SEQUENCE [LARGE SCALE GENOMIC DNA]</scope>
    <source>
        <strain evidence="2 3">HN2</strain>
    </source>
</reference>
<dbReference type="GO" id="GO:0008641">
    <property type="term" value="F:ubiquitin-like modifier activating enzyme activity"/>
    <property type="evidence" value="ECO:0007669"/>
    <property type="project" value="InterPro"/>
</dbReference>
<protein>
    <recommendedName>
        <fullName evidence="1">THIF-type NAD/FAD binding fold domain-containing protein</fullName>
    </recommendedName>
</protein>
<gene>
    <name evidence="2" type="ORF">DSM101010T_15840</name>
</gene>
<comment type="caution">
    <text evidence="2">The sequence shown here is derived from an EMBL/GenBank/DDBJ whole genome shotgun (WGS) entry which is preliminary data.</text>
</comment>
<dbReference type="InterPro" id="IPR000594">
    <property type="entry name" value="ThiF_NAD_FAD-bd"/>
</dbReference>
<dbReference type="EMBL" id="BLVO01000013">
    <property type="protein sequence ID" value="GFM33219.1"/>
    <property type="molecule type" value="Genomic_DNA"/>
</dbReference>
<dbReference type="GO" id="GO:0061504">
    <property type="term" value="P:cyclic threonylcarbamoyladenosine biosynthetic process"/>
    <property type="evidence" value="ECO:0007669"/>
    <property type="project" value="TreeGrafter"/>
</dbReference>
<organism evidence="2 3">
    <name type="scientific">Desulfovibrio subterraneus</name>
    <dbReference type="NCBI Taxonomy" id="2718620"/>
    <lineage>
        <taxon>Bacteria</taxon>
        <taxon>Pseudomonadati</taxon>
        <taxon>Thermodesulfobacteriota</taxon>
        <taxon>Desulfovibrionia</taxon>
        <taxon>Desulfovibrionales</taxon>
        <taxon>Desulfovibrionaceae</taxon>
        <taxon>Desulfovibrio</taxon>
    </lineage>
</organism>
<name>A0A7J0BHN1_9BACT</name>
<dbReference type="InterPro" id="IPR045886">
    <property type="entry name" value="ThiF/MoeB/HesA"/>
</dbReference>
<evidence type="ECO:0000313" key="3">
    <source>
        <dbReference type="Proteomes" id="UP000503840"/>
    </source>
</evidence>
<evidence type="ECO:0000259" key="1">
    <source>
        <dbReference type="Pfam" id="PF00899"/>
    </source>
</evidence>
<evidence type="ECO:0000313" key="2">
    <source>
        <dbReference type="EMBL" id="GFM33219.1"/>
    </source>
</evidence>
<dbReference type="SUPFAM" id="SSF55469">
    <property type="entry name" value="FMN-dependent nitroreductase-like"/>
    <property type="match status" value="2"/>
</dbReference>
<sequence length="691" mass="75834">MPDTGTDAGAGAKSKLAALGLDCHGSYVDEAFCRNLGLVDYAGQQKLHNTRVAIAGMGGVGGVHLMTLARTGIGAFNVADMDSFAVANVNRQFGATLDSFGRPKLDVMVELASSVNPCICFKTFPEGISDANLDTFLQGVDIVVDGIDFFAFEIRRRLFKRAHELGIPVITAGPLGFSTAVLVFMPDGMGFDEYFDIHDELPEKHRYLHFAMGLAPRATHLAYLDRRFVDIHEKRGPSLHIACQLCAAMTATEVVRIVLGKGRVRAVPCFTQFDPYVGKFRKGRLPMGNRNPLQRIKIAVAKKLFLGGGGREGLVVPSKPQLVRRGEAALVEATEYVIRAGMQAPSGDNVQPWRFSPFDGGVDVILRSEADHSFFNYRQIASLVACGAAVENMRIAAAAIGLGPRVTLVPDPVEQAVSPVVARLEFVPDGLEREGVLHAALWRRCTNRNMFSAKPIPHEVCERLSRMVSSGHSGLEDVKLHWVTGKSERKSLARALFLADRIRVERQDLHEYFMSMVRFDAPRESVSGDGLPLKNLCAGVAGEQFLKLIRPWKAMRLANLTGVGRLMPMHSALGMMRSGGAGLLTVGKADMQSVLHGGLAVERVWIMLEHMGFAFQPMTAITLFRLREMLEGGEAFSDTHNGFMREAWSIVSELFPEVKGRIPLMLFRAGMGPRLKYGTYRRELHSFIPAS</sequence>
<dbReference type="PANTHER" id="PTHR43267:SF1">
    <property type="entry name" value="TRNA THREONYLCARBAMOYLADENOSINE DEHYDRATASE"/>
    <property type="match status" value="1"/>
</dbReference>
<dbReference type="SUPFAM" id="SSF69572">
    <property type="entry name" value="Activating enzymes of the ubiquitin-like proteins"/>
    <property type="match status" value="1"/>
</dbReference>
<dbReference type="InterPro" id="IPR000415">
    <property type="entry name" value="Nitroreductase-like"/>
</dbReference>
<feature type="domain" description="THIF-type NAD/FAD binding fold" evidence="1">
    <location>
        <begin position="33"/>
        <end position="285"/>
    </location>
</feature>
<keyword evidence="3" id="KW-1185">Reference proteome</keyword>
<dbReference type="CDD" id="cd01483">
    <property type="entry name" value="E1_enzyme_family"/>
    <property type="match status" value="1"/>
</dbReference>
<dbReference type="Pfam" id="PF00899">
    <property type="entry name" value="ThiF"/>
    <property type="match status" value="1"/>
</dbReference>
<dbReference type="Proteomes" id="UP000503840">
    <property type="component" value="Unassembled WGS sequence"/>
</dbReference>
<proteinExistence type="predicted"/>
<dbReference type="GO" id="GO:0016491">
    <property type="term" value="F:oxidoreductase activity"/>
    <property type="evidence" value="ECO:0007669"/>
    <property type="project" value="InterPro"/>
</dbReference>
<dbReference type="PANTHER" id="PTHR43267">
    <property type="entry name" value="TRNA THREONYLCARBAMOYLADENOSINE DEHYDRATASE"/>
    <property type="match status" value="1"/>
</dbReference>